<evidence type="ECO:0000313" key="2">
    <source>
        <dbReference type="EMBL" id="RCN56149.1"/>
    </source>
</evidence>
<comment type="caution">
    <text evidence="2">The sequence shown here is derived from an EMBL/GenBank/DDBJ whole genome shotgun (WGS) entry which is preliminary data.</text>
</comment>
<dbReference type="Gene3D" id="3.60.120.10">
    <property type="entry name" value="Anthranilate synthase"/>
    <property type="match status" value="1"/>
</dbReference>
<organism evidence="2 3">
    <name type="scientific">Acidiferrobacter thiooxydans</name>
    <dbReference type="NCBI Taxonomy" id="163359"/>
    <lineage>
        <taxon>Bacteria</taxon>
        <taxon>Pseudomonadati</taxon>
        <taxon>Pseudomonadota</taxon>
        <taxon>Gammaproteobacteria</taxon>
        <taxon>Acidiferrobacterales</taxon>
        <taxon>Acidiferrobacteraceae</taxon>
        <taxon>Acidiferrobacter</taxon>
    </lineage>
</organism>
<keyword evidence="3" id="KW-1185">Reference proteome</keyword>
<dbReference type="InterPro" id="IPR005801">
    <property type="entry name" value="ADC_synthase"/>
</dbReference>
<dbReference type="SUPFAM" id="SSF56322">
    <property type="entry name" value="ADC synthase"/>
    <property type="match status" value="1"/>
</dbReference>
<name>A0A368HG22_9GAMM</name>
<gene>
    <name evidence="2" type="ORF">C4900_09820</name>
</gene>
<dbReference type="AlphaFoldDB" id="A0A368HG22"/>
<dbReference type="InterPro" id="IPR015890">
    <property type="entry name" value="Chorismate_C"/>
</dbReference>
<dbReference type="Proteomes" id="UP000253250">
    <property type="component" value="Unassembled WGS sequence"/>
</dbReference>
<dbReference type="PANTHER" id="PTHR11236:SF9">
    <property type="entry name" value="ANTHRANILATE SYNTHASE COMPONENT 1"/>
    <property type="match status" value="1"/>
</dbReference>
<protein>
    <submittedName>
        <fullName evidence="2">Aminodeoxychorismate synthase, component I</fullName>
    </submittedName>
</protein>
<reference evidence="2 3" key="1">
    <citation type="submission" date="2018-02" db="EMBL/GenBank/DDBJ databases">
        <title>Insights into the biology of acidophilic members of the Acidiferrobacteraceae family derived from comparative genomic analyses.</title>
        <authorList>
            <person name="Issotta F."/>
            <person name="Thyssen C."/>
            <person name="Mena C."/>
            <person name="Moya A."/>
            <person name="Bellenberg S."/>
            <person name="Sproer C."/>
            <person name="Covarrubias P.C."/>
            <person name="Sand W."/>
            <person name="Quatrini R."/>
            <person name="Vera M."/>
        </authorList>
    </citation>
    <scope>NUCLEOTIDE SEQUENCE [LARGE SCALE GENOMIC DNA]</scope>
    <source>
        <strain evidence="3">m-1</strain>
    </source>
</reference>
<dbReference type="Pfam" id="PF00425">
    <property type="entry name" value="Chorismate_bind"/>
    <property type="match status" value="1"/>
</dbReference>
<evidence type="ECO:0000259" key="1">
    <source>
        <dbReference type="Pfam" id="PF00425"/>
    </source>
</evidence>
<dbReference type="PRINTS" id="PR00095">
    <property type="entry name" value="ANTSNTHASEI"/>
</dbReference>
<dbReference type="InterPro" id="IPR019999">
    <property type="entry name" value="Anth_synth_I-like"/>
</dbReference>
<feature type="domain" description="Chorismate-utilising enzyme C-terminal" evidence="1">
    <location>
        <begin position="179"/>
        <end position="433"/>
    </location>
</feature>
<sequence length="447" mass="48467">MDGGVAIRVIPEGADLLRLHETFPTRYPHLLEGRGGEGWGCDILFAEPEDPVILRAGATPADCAEFFTALDDRTGLAAGGAVPDETLPFYYGHFLFLSYELITAWESRLASLPLPADVPLAWLQGFSGAVLRERYSGRAIVTGRDASVVAKIAADLKRLPAPRPWPPVVLEHLHEDPPEDYERGVRDIQARITSGEVFQANLSRRYSGRIRADIPAGALLEGLRGHNPAPFSAMARLGDTLIASASPERLLRRRRSQVTTQPIAGTCARGSGALADESARRGLRTDPKERAEHLMLVDLERNDLGRVCVPGSVRVPELMRIESFATVHHLVSDVEGTLRADVRPSHLIRALFPGGSITGCPKIHCMGILAQNERRARGAYTGSLGYINERGDIDLNILIRTLVVRGSEIEFCVGAGIVADSDPKRELLETQAKAAGLVRALGIASRG</sequence>
<accession>A0A368HG22</accession>
<evidence type="ECO:0000313" key="3">
    <source>
        <dbReference type="Proteomes" id="UP000253250"/>
    </source>
</evidence>
<dbReference type="EMBL" id="PSYR01000002">
    <property type="protein sequence ID" value="RCN56149.1"/>
    <property type="molecule type" value="Genomic_DNA"/>
</dbReference>
<dbReference type="PANTHER" id="PTHR11236">
    <property type="entry name" value="AMINOBENZOATE/ANTHRANILATE SYNTHASE"/>
    <property type="match status" value="1"/>
</dbReference>
<dbReference type="OrthoDB" id="9803598at2"/>
<dbReference type="GO" id="GO:0000162">
    <property type="term" value="P:L-tryptophan biosynthetic process"/>
    <property type="evidence" value="ECO:0007669"/>
    <property type="project" value="TreeGrafter"/>
</dbReference>
<proteinExistence type="predicted"/>